<dbReference type="Gene3D" id="3.40.80.10">
    <property type="entry name" value="Peptidoglycan recognition protein-like"/>
    <property type="match status" value="1"/>
</dbReference>
<dbReference type="SUPFAM" id="SSF48403">
    <property type="entry name" value="Ankyrin repeat"/>
    <property type="match status" value="1"/>
</dbReference>
<evidence type="ECO:0000256" key="6">
    <source>
        <dbReference type="ARBA" id="ARBA00047597"/>
    </source>
</evidence>
<feature type="compositionally biased region" description="Low complexity" evidence="9">
    <location>
        <begin position="690"/>
        <end position="709"/>
    </location>
</feature>
<dbReference type="EC" id="2.4.2.31" evidence="8"/>
<evidence type="ECO:0000313" key="11">
    <source>
        <dbReference type="EMBL" id="CAF1416984.1"/>
    </source>
</evidence>
<comment type="similarity">
    <text evidence="1">Belongs to the N-acetylmuramoyl-L-alanine amidase 2 family.</text>
</comment>
<dbReference type="InterPro" id="IPR015510">
    <property type="entry name" value="PGRP"/>
</dbReference>
<comment type="similarity">
    <text evidence="2 8">Belongs to the Arg-specific ADP-ribosyltransferase family.</text>
</comment>
<dbReference type="Pfam" id="PF00023">
    <property type="entry name" value="Ank"/>
    <property type="match status" value="1"/>
</dbReference>
<evidence type="ECO:0000256" key="2">
    <source>
        <dbReference type="ARBA" id="ARBA00009558"/>
    </source>
</evidence>
<dbReference type="SMART" id="SM00248">
    <property type="entry name" value="ANK"/>
    <property type="match status" value="1"/>
</dbReference>
<comment type="catalytic activity">
    <reaction evidence="6 8">
        <text>L-arginyl-[protein] + NAD(+) = N(omega)-(ADP-D-ribosyl)-L-arginyl-[protein] + nicotinamide + H(+)</text>
        <dbReference type="Rhea" id="RHEA:19149"/>
        <dbReference type="Rhea" id="RHEA-COMP:10532"/>
        <dbReference type="Rhea" id="RHEA-COMP:15087"/>
        <dbReference type="ChEBI" id="CHEBI:15378"/>
        <dbReference type="ChEBI" id="CHEBI:17154"/>
        <dbReference type="ChEBI" id="CHEBI:29965"/>
        <dbReference type="ChEBI" id="CHEBI:57540"/>
        <dbReference type="ChEBI" id="CHEBI:142554"/>
        <dbReference type="EC" id="2.4.2.31"/>
    </reaction>
</comment>
<dbReference type="InterPro" id="IPR036770">
    <property type="entry name" value="Ankyrin_rpt-contain_sf"/>
</dbReference>
<evidence type="ECO:0000256" key="1">
    <source>
        <dbReference type="ARBA" id="ARBA00007553"/>
    </source>
</evidence>
<name>A0A815M868_9BILA</name>
<sequence>MLSLYRSNNNDNDSTTIDLLYRLCKENEIEKVRNCLQFIHNKNIINKIHASTHSTCLHVACYYGHREIVYMLLEYGALRSVRNLTYDLTAYEEADTDDIKQLFLEKKLFSNNDYDYIEWSMVGDNLLDKQREFRQKIDLYKNYDNQHLISKLLVEIIHYYLNEYLINESNDNDNSEDQITRQQIETIEACFKEAIEKQDYLTYFIKAYTLSTRFFKELNKHLALYVLEYFDRTKYFSPNYRLVNCLIHIVTLLIHHPNLSQYRFQGACYRGMRITQHDLEQYKLDQHILNRSFLSASIDREIAEMFAGEGQQSHMRHTYQNHRFLQYSCLCKYLIKQNSTAINIENLSMNQHEKEILILPFSVFKVVKIKRNDFDSTNTISIEIELEECEDSDNNSESESCPNILNRSSWNARSRRGHDNLKTFPVTHIVIRPINDSYSPRNQQDCVKQIIGFQHHHMYTLGWSDIGYNFIICNDNHDQQEIYEGRGWKYIGAHCRDYNNRSLAYTLSTRFFKELNKHLALYVLEYFDRTKYFSPNYRLVNCLIHIVTLLIHHPNLSQYRFQGACYRGMRITQHDLKQYKLDQHILNRSFLSATIDHPVAEMFAGEGEQSKMRYTSKDHRSLQYSCLCKYLIKQNSTAINIESLSTNPYEREILILPFSVFKVVNIKRNYLDDPKASISIEIELEECEDSNNNNNNNESETSLSSSSRQ</sequence>
<keyword evidence="8" id="KW-0520">NAD</keyword>
<dbReference type="Proteomes" id="UP000663864">
    <property type="component" value="Unassembled WGS sequence"/>
</dbReference>
<dbReference type="PANTHER" id="PTHR11022:SF41">
    <property type="entry name" value="PEPTIDOGLYCAN-RECOGNITION PROTEIN LC-RELATED"/>
    <property type="match status" value="1"/>
</dbReference>
<evidence type="ECO:0000256" key="3">
    <source>
        <dbReference type="ARBA" id="ARBA00022676"/>
    </source>
</evidence>
<keyword evidence="5" id="KW-0548">Nucleotidyltransferase</keyword>
<accession>A0A815M868</accession>
<dbReference type="CDD" id="cd06583">
    <property type="entry name" value="PGRP"/>
    <property type="match status" value="1"/>
</dbReference>
<dbReference type="SUPFAM" id="SSF56399">
    <property type="entry name" value="ADP-ribosylation"/>
    <property type="match status" value="2"/>
</dbReference>
<dbReference type="Pfam" id="PF01129">
    <property type="entry name" value="ART"/>
    <property type="match status" value="2"/>
</dbReference>
<dbReference type="InterPro" id="IPR002502">
    <property type="entry name" value="Amidase_domain"/>
</dbReference>
<feature type="repeat" description="ANK" evidence="7">
    <location>
        <begin position="52"/>
        <end position="84"/>
    </location>
</feature>
<proteinExistence type="inferred from homology"/>
<gene>
    <name evidence="11" type="ORF">ZHD862_LOCUS33785</name>
</gene>
<reference evidence="11" key="1">
    <citation type="submission" date="2021-02" db="EMBL/GenBank/DDBJ databases">
        <authorList>
            <person name="Nowell W R."/>
        </authorList>
    </citation>
    <scope>NUCLEOTIDE SEQUENCE</scope>
</reference>
<keyword evidence="4 8" id="KW-0808">Transferase</keyword>
<evidence type="ECO:0000256" key="9">
    <source>
        <dbReference type="SAM" id="MobiDB-lite"/>
    </source>
</evidence>
<dbReference type="GO" id="GO:0008270">
    <property type="term" value="F:zinc ion binding"/>
    <property type="evidence" value="ECO:0007669"/>
    <property type="project" value="InterPro"/>
</dbReference>
<keyword evidence="3 8" id="KW-0328">Glycosyltransferase</keyword>
<dbReference type="AlphaFoldDB" id="A0A815M868"/>
<evidence type="ECO:0000313" key="12">
    <source>
        <dbReference type="Proteomes" id="UP000663864"/>
    </source>
</evidence>
<dbReference type="SUPFAM" id="SSF55846">
    <property type="entry name" value="N-acetylmuramoyl-L-alanine amidase-like"/>
    <property type="match status" value="1"/>
</dbReference>
<dbReference type="GO" id="GO:0008745">
    <property type="term" value="F:N-acetylmuramoyl-L-alanine amidase activity"/>
    <property type="evidence" value="ECO:0007669"/>
    <property type="project" value="InterPro"/>
</dbReference>
<feature type="domain" description="Peptidoglycan recognition protein family" evidence="10">
    <location>
        <begin position="402"/>
        <end position="546"/>
    </location>
</feature>
<evidence type="ECO:0000256" key="8">
    <source>
        <dbReference type="RuleBase" id="RU361228"/>
    </source>
</evidence>
<evidence type="ECO:0000256" key="5">
    <source>
        <dbReference type="ARBA" id="ARBA00022695"/>
    </source>
</evidence>
<evidence type="ECO:0000256" key="7">
    <source>
        <dbReference type="PROSITE-ProRule" id="PRU00023"/>
    </source>
</evidence>
<dbReference type="PROSITE" id="PS50297">
    <property type="entry name" value="ANK_REP_REGION"/>
    <property type="match status" value="1"/>
</dbReference>
<protein>
    <recommendedName>
        <fullName evidence="8">NAD(P)(+)--arginine ADP-ribosyltransferase</fullName>
        <ecNumber evidence="8">2.4.2.31</ecNumber>
    </recommendedName>
    <alternativeName>
        <fullName evidence="8">Mono(ADP-ribosyl)transferase</fullName>
    </alternativeName>
</protein>
<dbReference type="EMBL" id="CAJNOT010004119">
    <property type="protein sequence ID" value="CAF1416984.1"/>
    <property type="molecule type" value="Genomic_DNA"/>
</dbReference>
<evidence type="ECO:0000259" key="10">
    <source>
        <dbReference type="SMART" id="SM00701"/>
    </source>
</evidence>
<dbReference type="InterPro" id="IPR006619">
    <property type="entry name" value="PGRP_domain_met/bac"/>
</dbReference>
<dbReference type="GO" id="GO:0016779">
    <property type="term" value="F:nucleotidyltransferase activity"/>
    <property type="evidence" value="ECO:0007669"/>
    <property type="project" value="UniProtKB-KW"/>
</dbReference>
<feature type="region of interest" description="Disordered" evidence="9">
    <location>
        <begin position="687"/>
        <end position="709"/>
    </location>
</feature>
<keyword evidence="7" id="KW-0040">ANK repeat</keyword>
<organism evidence="11 12">
    <name type="scientific">Rotaria sordida</name>
    <dbReference type="NCBI Taxonomy" id="392033"/>
    <lineage>
        <taxon>Eukaryota</taxon>
        <taxon>Metazoa</taxon>
        <taxon>Spiralia</taxon>
        <taxon>Gnathifera</taxon>
        <taxon>Rotifera</taxon>
        <taxon>Eurotatoria</taxon>
        <taxon>Bdelloidea</taxon>
        <taxon>Philodinida</taxon>
        <taxon>Philodinidae</taxon>
        <taxon>Rotaria</taxon>
    </lineage>
</organism>
<evidence type="ECO:0000256" key="4">
    <source>
        <dbReference type="ARBA" id="ARBA00022679"/>
    </source>
</evidence>
<comment type="caution">
    <text evidence="11">The sequence shown here is derived from an EMBL/GenBank/DDBJ whole genome shotgun (WGS) entry which is preliminary data.</text>
</comment>
<dbReference type="InterPro" id="IPR000768">
    <property type="entry name" value="ART"/>
</dbReference>
<dbReference type="InterPro" id="IPR002110">
    <property type="entry name" value="Ankyrin_rpt"/>
</dbReference>
<dbReference type="GO" id="GO:0009253">
    <property type="term" value="P:peptidoglycan catabolic process"/>
    <property type="evidence" value="ECO:0007669"/>
    <property type="project" value="InterPro"/>
</dbReference>
<dbReference type="PROSITE" id="PS50088">
    <property type="entry name" value="ANK_REPEAT"/>
    <property type="match status" value="1"/>
</dbReference>
<dbReference type="InterPro" id="IPR036505">
    <property type="entry name" value="Amidase/PGRP_sf"/>
</dbReference>
<keyword evidence="8" id="KW-0521">NADP</keyword>
<dbReference type="Gene3D" id="1.25.40.20">
    <property type="entry name" value="Ankyrin repeat-containing domain"/>
    <property type="match status" value="1"/>
</dbReference>
<dbReference type="GO" id="GO:0106274">
    <property type="term" value="F:NAD+-protein-arginine ADP-ribosyltransferase activity"/>
    <property type="evidence" value="ECO:0007669"/>
    <property type="project" value="UniProtKB-EC"/>
</dbReference>
<dbReference type="Gene3D" id="3.90.176.10">
    <property type="entry name" value="Toxin ADP-ribosyltransferase, Chain A, domain 1"/>
    <property type="match status" value="2"/>
</dbReference>
<dbReference type="SMART" id="SM00701">
    <property type="entry name" value="PGRP"/>
    <property type="match status" value="1"/>
</dbReference>
<dbReference type="PANTHER" id="PTHR11022">
    <property type="entry name" value="PEPTIDOGLYCAN RECOGNITION PROTEIN"/>
    <property type="match status" value="1"/>
</dbReference>